<evidence type="ECO:0000313" key="2">
    <source>
        <dbReference type="Proteomes" id="UP000034491"/>
    </source>
</evidence>
<dbReference type="Pfam" id="PF11066">
    <property type="entry name" value="DUF2867"/>
    <property type="match status" value="1"/>
</dbReference>
<gene>
    <name evidence="1" type="ORF">WH95_03590</name>
</gene>
<evidence type="ECO:0000313" key="1">
    <source>
        <dbReference type="EMBL" id="KKJ78525.1"/>
    </source>
</evidence>
<keyword evidence="2" id="KW-1185">Reference proteome</keyword>
<reference evidence="1 2" key="1">
    <citation type="submission" date="2015-03" db="EMBL/GenBank/DDBJ databases">
        <title>Genome sequence of Kiloniella sp. P1-1, isolated from the gut microflora of Pacific white shrimp, Penaeus vannamei.</title>
        <authorList>
            <person name="Shao Z."/>
            <person name="Wang L."/>
            <person name="Li X."/>
        </authorList>
    </citation>
    <scope>NUCLEOTIDE SEQUENCE [LARGE SCALE GENOMIC DNA]</scope>
    <source>
        <strain evidence="1 2">P1-1</strain>
    </source>
</reference>
<dbReference type="EMBL" id="LANI01000002">
    <property type="protein sequence ID" value="KKJ78525.1"/>
    <property type="molecule type" value="Genomic_DNA"/>
</dbReference>
<evidence type="ECO:0008006" key="3">
    <source>
        <dbReference type="Google" id="ProtNLM"/>
    </source>
</evidence>
<dbReference type="AlphaFoldDB" id="A0A0M2RET5"/>
<name>A0A0M2RET5_9PROT</name>
<proteinExistence type="predicted"/>
<accession>A0A0M2RET5</accession>
<protein>
    <recommendedName>
        <fullName evidence="3">DUF2867 domain-containing protein</fullName>
    </recommendedName>
</protein>
<comment type="caution">
    <text evidence="1">The sequence shown here is derived from an EMBL/GenBank/DDBJ whole genome shotgun (WGS) entry which is preliminary data.</text>
</comment>
<dbReference type="Proteomes" id="UP000034491">
    <property type="component" value="Unassembled WGS sequence"/>
</dbReference>
<sequence>MTKHFSLNESSKAQLLAPREKLNFYDTQSATLSREITALEAWRIISSNPAPLMKFAFRLRDRISGWFGIKPIKGFSGQLPENLRVGERLDFFMVEHLAPDILTLTARDKHLDVMTCITTDKTTLTVTSSVRTHNLLGRLYMIPVATAHRLIVRADLKRIKTQMDQNHNPLA</sequence>
<organism evidence="1 2">
    <name type="scientific">Kiloniella litopenaei</name>
    <dbReference type="NCBI Taxonomy" id="1549748"/>
    <lineage>
        <taxon>Bacteria</taxon>
        <taxon>Pseudomonadati</taxon>
        <taxon>Pseudomonadota</taxon>
        <taxon>Alphaproteobacteria</taxon>
        <taxon>Rhodospirillales</taxon>
        <taxon>Kiloniellaceae</taxon>
        <taxon>Kiloniella</taxon>
    </lineage>
</organism>
<dbReference type="STRING" id="1549748.WH95_03590"/>
<dbReference type="InterPro" id="IPR021295">
    <property type="entry name" value="DUF2867"/>
</dbReference>